<comment type="caution">
    <text evidence="1">The sequence shown here is derived from an EMBL/GenBank/DDBJ whole genome shotgun (WGS) entry which is preliminary data.</text>
</comment>
<name>A0ABV6HHF1_9SPHI</name>
<protein>
    <submittedName>
        <fullName evidence="1">4'-phosphopantetheinyl transferase family protein</fullName>
    </submittedName>
</protein>
<dbReference type="Gene3D" id="3.90.470.20">
    <property type="entry name" value="4'-phosphopantetheinyl transferase domain"/>
    <property type="match status" value="1"/>
</dbReference>
<proteinExistence type="predicted"/>
<sequence length="190" mass="22174">MEKYAHIHEYDREILLPYSRFFPSNHLIFKTKNTDRKLESLLGLKLLSDLLRKIDSQCQIQDIMYTAEGKPYFRDRNLHISIAHACGMVLVGLGDHSLGLDIEHRQARSPIIPEIHLNKKLLFFTGVENWIKAWVHQEAVLKMFGWGDMNYCQDIIWDSANKGTFADYAFLLQEIEVLPEYYAAKCSLIR</sequence>
<keyword evidence="2" id="KW-1185">Reference proteome</keyword>
<dbReference type="InterPro" id="IPR037143">
    <property type="entry name" value="4-PPantetheinyl_Trfase_dom_sf"/>
</dbReference>
<keyword evidence="1" id="KW-0808">Transferase</keyword>
<evidence type="ECO:0000313" key="2">
    <source>
        <dbReference type="Proteomes" id="UP001589774"/>
    </source>
</evidence>
<organism evidence="1 2">
    <name type="scientific">Olivibacter oleidegradans</name>
    <dbReference type="NCBI Taxonomy" id="760123"/>
    <lineage>
        <taxon>Bacteria</taxon>
        <taxon>Pseudomonadati</taxon>
        <taxon>Bacteroidota</taxon>
        <taxon>Sphingobacteriia</taxon>
        <taxon>Sphingobacteriales</taxon>
        <taxon>Sphingobacteriaceae</taxon>
        <taxon>Olivibacter</taxon>
    </lineage>
</organism>
<gene>
    <name evidence="1" type="ORF">ACFFI0_03560</name>
</gene>
<dbReference type="EMBL" id="JBHLWO010000001">
    <property type="protein sequence ID" value="MFC0317368.1"/>
    <property type="molecule type" value="Genomic_DNA"/>
</dbReference>
<accession>A0ABV6HHF1</accession>
<dbReference type="RefSeq" id="WP_013664553.1">
    <property type="nucleotide sequence ID" value="NZ_JBHLWO010000001.1"/>
</dbReference>
<reference evidence="1 2" key="1">
    <citation type="submission" date="2024-09" db="EMBL/GenBank/DDBJ databases">
        <authorList>
            <person name="Sun Q."/>
            <person name="Mori K."/>
        </authorList>
    </citation>
    <scope>NUCLEOTIDE SEQUENCE [LARGE SCALE GENOMIC DNA]</scope>
    <source>
        <strain evidence="1 2">CCM 7765</strain>
    </source>
</reference>
<dbReference type="GO" id="GO:0016740">
    <property type="term" value="F:transferase activity"/>
    <property type="evidence" value="ECO:0007669"/>
    <property type="project" value="UniProtKB-KW"/>
</dbReference>
<evidence type="ECO:0000313" key="1">
    <source>
        <dbReference type="EMBL" id="MFC0317368.1"/>
    </source>
</evidence>
<dbReference type="Proteomes" id="UP001589774">
    <property type="component" value="Unassembled WGS sequence"/>
</dbReference>